<accession>A0ABS5KF96</accession>
<protein>
    <submittedName>
        <fullName evidence="1">Uncharacterized protein</fullName>
    </submittedName>
</protein>
<dbReference type="RefSeq" id="WP_212231326.1">
    <property type="nucleotide sequence ID" value="NZ_JAGUCN010000033.1"/>
</dbReference>
<organism evidence="1 2">
    <name type="scientific">Carboxylicivirga mesophila</name>
    <dbReference type="NCBI Taxonomy" id="1166478"/>
    <lineage>
        <taxon>Bacteria</taxon>
        <taxon>Pseudomonadati</taxon>
        <taxon>Bacteroidota</taxon>
        <taxon>Bacteroidia</taxon>
        <taxon>Marinilabiliales</taxon>
        <taxon>Marinilabiliaceae</taxon>
        <taxon>Carboxylicivirga</taxon>
    </lineage>
</organism>
<sequence length="217" mass="24358">MNKQLMTIAEFLFQCKLRINNSLSDEAIQSKVAVLGYTPERLGTGKDALTDAEQACENYDKEYGEVTAAFEQRNNEKEKAEKIYDTHVAIARIALKDDKAANTTLQLSKAKPRTLSGWMSRARNFYSNLLANSSWLAAMATFNIGEEQLQEGSQLVKNVEAFAEVIMREKGDAQNATKIRDAKLDVLNEWINDYESIAKIALSDEPQLLEKLGIVMK</sequence>
<dbReference type="EMBL" id="JAGUCN010000033">
    <property type="protein sequence ID" value="MBS2213734.1"/>
    <property type="molecule type" value="Genomic_DNA"/>
</dbReference>
<gene>
    <name evidence="1" type="ORF">KEM09_20165</name>
</gene>
<keyword evidence="2" id="KW-1185">Reference proteome</keyword>
<evidence type="ECO:0000313" key="2">
    <source>
        <dbReference type="Proteomes" id="UP000721861"/>
    </source>
</evidence>
<evidence type="ECO:0000313" key="1">
    <source>
        <dbReference type="EMBL" id="MBS2213734.1"/>
    </source>
</evidence>
<dbReference type="Proteomes" id="UP000721861">
    <property type="component" value="Unassembled WGS sequence"/>
</dbReference>
<name>A0ABS5KF96_9BACT</name>
<comment type="caution">
    <text evidence="1">The sequence shown here is derived from an EMBL/GenBank/DDBJ whole genome shotgun (WGS) entry which is preliminary data.</text>
</comment>
<proteinExistence type="predicted"/>
<reference evidence="1 2" key="1">
    <citation type="journal article" date="2014" name="Int. J. Syst. Evol. Microbiol.">
        <title>Carboxylicivirga gen. nov. in the family Marinilabiliaceae with two novel species, Carboxylicivirga mesophila sp. nov. and Carboxylicivirga taeanensis sp. nov., and reclassification of Cytophaga fermentans as Saccharicrinis fermentans gen. nov., comb. nov.</title>
        <authorList>
            <person name="Yang S.H."/>
            <person name="Seo H.S."/>
            <person name="Woo J.H."/>
            <person name="Oh H.M."/>
            <person name="Jang H."/>
            <person name="Lee J.H."/>
            <person name="Kim S.J."/>
            <person name="Kwon K.K."/>
        </authorList>
    </citation>
    <scope>NUCLEOTIDE SEQUENCE [LARGE SCALE GENOMIC DNA]</scope>
    <source>
        <strain evidence="1 2">JCM 18290</strain>
    </source>
</reference>